<comment type="similarity">
    <text evidence="1">Belongs to the peptidase C2 family.</text>
</comment>
<dbReference type="EMBL" id="PZQS01000001">
    <property type="protein sequence ID" value="PVD39579.1"/>
    <property type="molecule type" value="Genomic_DNA"/>
</dbReference>
<dbReference type="Proteomes" id="UP000245119">
    <property type="component" value="Linkage Group LG1"/>
</dbReference>
<dbReference type="InterPro" id="IPR000169">
    <property type="entry name" value="Pept_cys_AS"/>
</dbReference>
<dbReference type="PROSITE" id="PS50203">
    <property type="entry name" value="CALPAIN_CAT"/>
    <property type="match status" value="1"/>
</dbReference>
<dbReference type="InterPro" id="IPR022682">
    <property type="entry name" value="Calpain_domain_III"/>
</dbReference>
<name>A0A2T7Q1N8_POMCA</name>
<dbReference type="GO" id="GO:0006508">
    <property type="term" value="P:proteolysis"/>
    <property type="evidence" value="ECO:0007669"/>
    <property type="project" value="UniProtKB-KW"/>
</dbReference>
<dbReference type="SMART" id="SM00230">
    <property type="entry name" value="CysPc"/>
    <property type="match status" value="1"/>
</dbReference>
<accession>A0A2T7Q1N8</accession>
<evidence type="ECO:0000256" key="6">
    <source>
        <dbReference type="PIRSR" id="PIRSR622684-1"/>
    </source>
</evidence>
<dbReference type="AlphaFoldDB" id="A0A2T7Q1N8"/>
<dbReference type="PANTHER" id="PTHR10183:SF302">
    <property type="entry name" value="CALPAIN-14"/>
    <property type="match status" value="1"/>
</dbReference>
<dbReference type="InterPro" id="IPR001300">
    <property type="entry name" value="Peptidase_C2_calpain_cat"/>
</dbReference>
<feature type="active site" evidence="6 7">
    <location>
        <position position="32"/>
    </location>
</feature>
<dbReference type="SMART" id="SM00720">
    <property type="entry name" value="calpain_III"/>
    <property type="match status" value="1"/>
</dbReference>
<comment type="caution">
    <text evidence="10">The sequence shown here is derived from an EMBL/GenBank/DDBJ whole genome shotgun (WGS) entry which is preliminary data.</text>
</comment>
<feature type="domain" description="EF-hand" evidence="9">
    <location>
        <begin position="523"/>
        <end position="558"/>
    </location>
</feature>
<dbReference type="GO" id="GO:0005737">
    <property type="term" value="C:cytoplasm"/>
    <property type="evidence" value="ECO:0007669"/>
    <property type="project" value="TreeGrafter"/>
</dbReference>
<dbReference type="InterPro" id="IPR011992">
    <property type="entry name" value="EF-hand-dom_pair"/>
</dbReference>
<dbReference type="Gene3D" id="3.90.70.10">
    <property type="entry name" value="Cysteine proteinases"/>
    <property type="match status" value="1"/>
</dbReference>
<protein>
    <recommendedName>
        <fullName evidence="12">Calpain catalytic domain-containing protein</fullName>
    </recommendedName>
</protein>
<dbReference type="PROSITE" id="PS50222">
    <property type="entry name" value="EF_HAND_2"/>
    <property type="match status" value="1"/>
</dbReference>
<organism evidence="10 11">
    <name type="scientific">Pomacea canaliculata</name>
    <name type="common">Golden apple snail</name>
    <dbReference type="NCBI Taxonomy" id="400727"/>
    <lineage>
        <taxon>Eukaryota</taxon>
        <taxon>Metazoa</taxon>
        <taxon>Spiralia</taxon>
        <taxon>Lophotrochozoa</taxon>
        <taxon>Mollusca</taxon>
        <taxon>Gastropoda</taxon>
        <taxon>Caenogastropoda</taxon>
        <taxon>Architaenioglossa</taxon>
        <taxon>Ampullarioidea</taxon>
        <taxon>Ampullariidae</taxon>
        <taxon>Pomacea</taxon>
    </lineage>
</organism>
<dbReference type="SUPFAM" id="SSF49758">
    <property type="entry name" value="Calpain large subunit, middle domain (domain III)"/>
    <property type="match status" value="1"/>
</dbReference>
<dbReference type="PROSITE" id="PS00018">
    <property type="entry name" value="EF_HAND_1"/>
    <property type="match status" value="1"/>
</dbReference>
<dbReference type="PANTHER" id="PTHR10183">
    <property type="entry name" value="CALPAIN"/>
    <property type="match status" value="1"/>
</dbReference>
<evidence type="ECO:0000313" key="11">
    <source>
        <dbReference type="Proteomes" id="UP000245119"/>
    </source>
</evidence>
<dbReference type="FunFam" id="3.90.70.10:FF:000114">
    <property type="entry name" value="Calpain a"/>
    <property type="match status" value="1"/>
</dbReference>
<evidence type="ECO:0000256" key="1">
    <source>
        <dbReference type="ARBA" id="ARBA00007623"/>
    </source>
</evidence>
<dbReference type="Pfam" id="PF01067">
    <property type="entry name" value="Calpain_III"/>
    <property type="match status" value="1"/>
</dbReference>
<dbReference type="OrthoDB" id="424753at2759"/>
<evidence type="ECO:0000256" key="5">
    <source>
        <dbReference type="ARBA" id="ARBA00022837"/>
    </source>
</evidence>
<dbReference type="CDD" id="cd00044">
    <property type="entry name" value="CysPc"/>
    <property type="match status" value="1"/>
</dbReference>
<gene>
    <name evidence="10" type="ORF">C0Q70_02214</name>
</gene>
<sequence>MQPVNKEIVSDAQFIVDGALYVDLEQGTLGNCWFIAAAASLAASNKALIERVVPPNQGYGQDYAGIFLFNFWQYGKWQEVIVDDRLPTRDGQLVYTSSTRKNEFWCALLEKAFAKLYGCYEALDGGRVHDALLDMTGGVTELVDLRGSVSPDKIADLLMACEGMETIMGAGIFKRSSRSETKLSSGLYSEHAYSIIRLKTVTHKGQKKLLLLLRNPFGHGEWNGAWSDKHSTWDDLSPNERNDQAFNKRDDGEFWMSVQDFVQHFDELELCHLSPDLLTDKQRGMVVKKKWKQATFSGSWLRGVNAGGSPMSRTSRKFWTNPQYRVTLEGSVPSSMVISLIKVTGKLKQQTNDIAIGFAIFKIRPGKEPPSALTADNNYEHSELVDKSGSIWLFRERALHFTLDPGTYIIIPYTLVPDKEADFYLRIFTELSASAGPVEEPLGPTRETVEVAEDLIDVLFHKHQGPDGKVDARGVQKILAEANQKEFGKAEGYSLETCRCVIAFNDPYVTGLLDKEQVRKVWKDILAWKDAFKSADVSRDNTVDVTELKGLFQHIGFNLDTTALHRVVRRYGDREGRMHEDDFMQAICRILRAYRMFKKMSNGGKMMMDLQERGCELGEREKAHGGGWNMFNIRLEVYFLHTLPEGQRPSLHCYLHSNGRLVSERREKGKGHLTFSGRGRGSEGEMLETSLFPGPTVCEGGTHLSLAVLPCPALCGVRYPIPTIWVD</sequence>
<evidence type="ECO:0000259" key="8">
    <source>
        <dbReference type="PROSITE" id="PS50203"/>
    </source>
</evidence>
<dbReference type="PRINTS" id="PR00704">
    <property type="entry name" value="CALPAIN"/>
</dbReference>
<evidence type="ECO:0000256" key="7">
    <source>
        <dbReference type="PROSITE-ProRule" id="PRU00239"/>
    </source>
</evidence>
<keyword evidence="5" id="KW-0106">Calcium</keyword>
<keyword evidence="11" id="KW-1185">Reference proteome</keyword>
<dbReference type="STRING" id="400727.A0A2T7Q1N8"/>
<evidence type="ECO:0000259" key="9">
    <source>
        <dbReference type="PROSITE" id="PS50222"/>
    </source>
</evidence>
<evidence type="ECO:0000256" key="2">
    <source>
        <dbReference type="ARBA" id="ARBA00022670"/>
    </source>
</evidence>
<evidence type="ECO:0000256" key="4">
    <source>
        <dbReference type="ARBA" id="ARBA00022807"/>
    </source>
</evidence>
<proteinExistence type="inferred from homology"/>
<evidence type="ECO:0008006" key="12">
    <source>
        <dbReference type="Google" id="ProtNLM"/>
    </source>
</evidence>
<feature type="domain" description="Calpain catalytic" evidence="8">
    <location>
        <begin position="7"/>
        <end position="274"/>
    </location>
</feature>
<feature type="active site" evidence="6 7">
    <location>
        <position position="215"/>
    </location>
</feature>
<dbReference type="InterPro" id="IPR022684">
    <property type="entry name" value="Calpain_cysteine_protease"/>
</dbReference>
<evidence type="ECO:0000313" key="10">
    <source>
        <dbReference type="EMBL" id="PVD39579.1"/>
    </source>
</evidence>
<dbReference type="InterPro" id="IPR022683">
    <property type="entry name" value="Calpain_III"/>
</dbReference>
<evidence type="ECO:0000256" key="3">
    <source>
        <dbReference type="ARBA" id="ARBA00022801"/>
    </source>
</evidence>
<keyword evidence="4 7" id="KW-0788">Thiol protease</keyword>
<dbReference type="InterPro" id="IPR002048">
    <property type="entry name" value="EF_hand_dom"/>
</dbReference>
<dbReference type="InterPro" id="IPR038765">
    <property type="entry name" value="Papain-like_cys_pep_sf"/>
</dbReference>
<dbReference type="Gene3D" id="1.10.238.10">
    <property type="entry name" value="EF-hand"/>
    <property type="match status" value="1"/>
</dbReference>
<feature type="active site" evidence="6 7">
    <location>
        <position position="191"/>
    </location>
</feature>
<dbReference type="SUPFAM" id="SSF47473">
    <property type="entry name" value="EF-hand"/>
    <property type="match status" value="1"/>
</dbReference>
<dbReference type="Pfam" id="PF00648">
    <property type="entry name" value="Peptidase_C2"/>
    <property type="match status" value="1"/>
</dbReference>
<dbReference type="InterPro" id="IPR036213">
    <property type="entry name" value="Calpain_III_sf"/>
</dbReference>
<dbReference type="SUPFAM" id="SSF54001">
    <property type="entry name" value="Cysteine proteinases"/>
    <property type="match status" value="1"/>
</dbReference>
<keyword evidence="3 7" id="KW-0378">Hydrolase</keyword>
<keyword evidence="2 7" id="KW-0645">Protease</keyword>
<dbReference type="PROSITE" id="PS00139">
    <property type="entry name" value="THIOL_PROTEASE_CYS"/>
    <property type="match status" value="1"/>
</dbReference>
<dbReference type="GO" id="GO:0004198">
    <property type="term" value="F:calcium-dependent cysteine-type endopeptidase activity"/>
    <property type="evidence" value="ECO:0007669"/>
    <property type="project" value="InterPro"/>
</dbReference>
<dbReference type="InterPro" id="IPR018247">
    <property type="entry name" value="EF_Hand_1_Ca_BS"/>
</dbReference>
<reference evidence="10 11" key="1">
    <citation type="submission" date="2018-04" db="EMBL/GenBank/DDBJ databases">
        <title>The genome of golden apple snail Pomacea canaliculata provides insight into stress tolerance and invasive adaptation.</title>
        <authorList>
            <person name="Liu C."/>
            <person name="Liu B."/>
            <person name="Ren Y."/>
            <person name="Zhang Y."/>
            <person name="Wang H."/>
            <person name="Li S."/>
            <person name="Jiang F."/>
            <person name="Yin L."/>
            <person name="Zhang G."/>
            <person name="Qian W."/>
            <person name="Fan W."/>
        </authorList>
    </citation>
    <scope>NUCLEOTIDE SEQUENCE [LARGE SCALE GENOMIC DNA]</scope>
    <source>
        <strain evidence="10">SZHN2017</strain>
        <tissue evidence="10">Muscle</tissue>
    </source>
</reference>
<dbReference type="Gene3D" id="2.60.120.380">
    <property type="match status" value="1"/>
</dbReference>
<dbReference type="GO" id="GO:0005509">
    <property type="term" value="F:calcium ion binding"/>
    <property type="evidence" value="ECO:0007669"/>
    <property type="project" value="InterPro"/>
</dbReference>